<name>A0ABY6HVT4_9ARCH</name>
<gene>
    <name evidence="2" type="ORF">NEF87_003247</name>
</gene>
<feature type="compositionally biased region" description="Polar residues" evidence="1">
    <location>
        <begin position="138"/>
        <end position="148"/>
    </location>
</feature>
<dbReference type="EMBL" id="CP104013">
    <property type="protein sequence ID" value="UYP46962.1"/>
    <property type="molecule type" value="Genomic_DNA"/>
</dbReference>
<evidence type="ECO:0008006" key="4">
    <source>
        <dbReference type="Google" id="ProtNLM"/>
    </source>
</evidence>
<sequence length="324" mass="36714">MIQINHYFEEGMTTQKEFSAKVKEIQAKLDFVDGTHQKNKALLQYLKEFCATTLAGSNPDEAFEKEIKTCLFQTEKDLKKITDVQPMENKISMHGSSPSNQYNSGGYMPPQPTHQALDSVTISSFDPSSSPILRRLSNKQPLSPRTQLKATTKKKSVKKKTQDPSKIKKGQLKSIEATPFPAPKPFPSPTVTEVVEEPKWDPAYLQIEQLQITMDLPFKENIQYFGRQEFLNRDFPVIVPEKFFDPILEHNPLTEPSEHCVIEQPERGVFVLKDRFAQQKTYYNGAFVDAEGVVLNEGDSFILPVSINDQLSSLAISFHKGKSN</sequence>
<feature type="compositionally biased region" description="Polar residues" evidence="1">
    <location>
        <begin position="113"/>
        <end position="131"/>
    </location>
</feature>
<evidence type="ECO:0000313" key="3">
    <source>
        <dbReference type="Proteomes" id="UP001208689"/>
    </source>
</evidence>
<reference evidence="2" key="1">
    <citation type="submission" date="2022-09" db="EMBL/GenBank/DDBJ databases">
        <title>Actin cytoskeleton and complex cell architecture in an #Asgard archaeon.</title>
        <authorList>
            <person name="Ponce Toledo R.I."/>
            <person name="Schleper C."/>
            <person name="Rodrigues Oliveira T."/>
            <person name="Wollweber F."/>
            <person name="Xu J."/>
            <person name="Rittmann S."/>
            <person name="Klingl A."/>
            <person name="Pilhofer M."/>
        </authorList>
    </citation>
    <scope>NUCLEOTIDE SEQUENCE</scope>
    <source>
        <strain evidence="2">B-35</strain>
    </source>
</reference>
<protein>
    <recommendedName>
        <fullName evidence="4">FHA domain-containing protein</fullName>
    </recommendedName>
</protein>
<keyword evidence="3" id="KW-1185">Reference proteome</keyword>
<feature type="region of interest" description="Disordered" evidence="1">
    <location>
        <begin position="92"/>
        <end position="191"/>
    </location>
</feature>
<feature type="compositionally biased region" description="Polar residues" evidence="1">
    <location>
        <begin position="94"/>
        <end position="104"/>
    </location>
</feature>
<evidence type="ECO:0000313" key="2">
    <source>
        <dbReference type="EMBL" id="UYP46962.1"/>
    </source>
</evidence>
<dbReference type="Proteomes" id="UP001208689">
    <property type="component" value="Chromosome"/>
</dbReference>
<evidence type="ECO:0000256" key="1">
    <source>
        <dbReference type="SAM" id="MobiDB-lite"/>
    </source>
</evidence>
<organism evidence="2 3">
    <name type="scientific">Candidatus Lokiarchaeum ossiferum</name>
    <dbReference type="NCBI Taxonomy" id="2951803"/>
    <lineage>
        <taxon>Archaea</taxon>
        <taxon>Promethearchaeati</taxon>
        <taxon>Promethearchaeota</taxon>
        <taxon>Promethearchaeia</taxon>
        <taxon>Promethearchaeales</taxon>
        <taxon>Promethearchaeaceae</taxon>
        <taxon>Candidatus Lokiarchaeum</taxon>
    </lineage>
</organism>
<accession>A0ABY6HVT4</accession>
<proteinExistence type="predicted"/>